<evidence type="ECO:0000256" key="2">
    <source>
        <dbReference type="SAM" id="Phobius"/>
    </source>
</evidence>
<accession>A0ABS5QXT7</accession>
<dbReference type="EMBL" id="JAAMFL010000014">
    <property type="protein sequence ID" value="MBS9338016.1"/>
    <property type="molecule type" value="Genomic_DNA"/>
</dbReference>
<reference evidence="3 4" key="1">
    <citation type="submission" date="2020-02" db="EMBL/GenBank/DDBJ databases">
        <title>Fructobacillus sp. isolated from paper mulberry of Taiwan.</title>
        <authorList>
            <person name="Lin S.-T."/>
        </authorList>
    </citation>
    <scope>NUCLEOTIDE SEQUENCE [LARGE SCALE GENOMIC DNA]</scope>
    <source>
        <strain evidence="3 4">S1-1</strain>
    </source>
</reference>
<evidence type="ECO:0000256" key="1">
    <source>
        <dbReference type="SAM" id="MobiDB-lite"/>
    </source>
</evidence>
<keyword evidence="2" id="KW-0812">Transmembrane</keyword>
<keyword evidence="2" id="KW-0472">Membrane</keyword>
<dbReference type="RefSeq" id="WP_213822614.1">
    <property type="nucleotide sequence ID" value="NZ_JAAMFL010000014.1"/>
</dbReference>
<gene>
    <name evidence="3" type="ORF">G6R30_06145</name>
</gene>
<keyword evidence="4" id="KW-1185">Reference proteome</keyword>
<dbReference type="Proteomes" id="UP001519503">
    <property type="component" value="Unassembled WGS sequence"/>
</dbReference>
<evidence type="ECO:0000313" key="4">
    <source>
        <dbReference type="Proteomes" id="UP001519503"/>
    </source>
</evidence>
<feature type="region of interest" description="Disordered" evidence="1">
    <location>
        <begin position="32"/>
        <end position="72"/>
    </location>
</feature>
<proteinExistence type="predicted"/>
<evidence type="ECO:0000313" key="3">
    <source>
        <dbReference type="EMBL" id="MBS9338016.1"/>
    </source>
</evidence>
<comment type="caution">
    <text evidence="3">The sequence shown here is derived from an EMBL/GenBank/DDBJ whole genome shotgun (WGS) entry which is preliminary data.</text>
</comment>
<name>A0ABS5QXT7_9LACO</name>
<organism evidence="3 4">
    <name type="scientific">Fructobacillus parabroussonetiae</name>
    <dbReference type="NCBI Taxonomy" id="2713174"/>
    <lineage>
        <taxon>Bacteria</taxon>
        <taxon>Bacillati</taxon>
        <taxon>Bacillota</taxon>
        <taxon>Bacilli</taxon>
        <taxon>Lactobacillales</taxon>
        <taxon>Lactobacillaceae</taxon>
        <taxon>Fructobacillus</taxon>
    </lineage>
</organism>
<feature type="transmembrane region" description="Helical" evidence="2">
    <location>
        <begin position="6"/>
        <end position="21"/>
    </location>
</feature>
<feature type="compositionally biased region" description="Basic and acidic residues" evidence="1">
    <location>
        <begin position="32"/>
        <end position="54"/>
    </location>
</feature>
<protein>
    <recommendedName>
        <fullName evidence="5">Lipoprotein</fullName>
    </recommendedName>
</protein>
<evidence type="ECO:0008006" key="5">
    <source>
        <dbReference type="Google" id="ProtNLM"/>
    </source>
</evidence>
<keyword evidence="2" id="KW-1133">Transmembrane helix</keyword>
<sequence length="202" mass="23036">MKKVFSIVILIGVIILGFLVIKEKHHNHLLKEEVKEQSEINKKEQSESQNKESTTEEQSESQNKESTTEDSTVDKKELVKKALLNQLYIEKVTKYNDIDIEEAMRQSTSPKNLFHDEQSYYFDSDYHVIIKNLSNNLSGNEGGWSVDDQNLTITIGGGGGVKVIPYVIQDNKVKFNSFQWKQYGTEGTFTSTFISNTKNTDS</sequence>
<feature type="compositionally biased region" description="Basic and acidic residues" evidence="1">
    <location>
        <begin position="62"/>
        <end position="72"/>
    </location>
</feature>